<reference evidence="1" key="1">
    <citation type="journal article" date="2021" name="Proc. Natl. Acad. Sci. U.S.A.">
        <title>A Catalog of Tens of Thousands of Viruses from Human Metagenomes Reveals Hidden Associations with Chronic Diseases.</title>
        <authorList>
            <person name="Tisza M.J."/>
            <person name="Buck C.B."/>
        </authorList>
    </citation>
    <scope>NUCLEOTIDE SEQUENCE</scope>
    <source>
        <strain evidence="1">CtyMK1</strain>
    </source>
</reference>
<protein>
    <submittedName>
        <fullName evidence="1">Uncharacterized protein</fullName>
    </submittedName>
</protein>
<proteinExistence type="predicted"/>
<name>A0A8S5RF81_9VIRU</name>
<dbReference type="EMBL" id="BK059098">
    <property type="protein sequence ID" value="DAE29778.1"/>
    <property type="molecule type" value="Genomic_DNA"/>
</dbReference>
<organism evidence="1">
    <name type="scientific">virus sp. ctyMK1</name>
    <dbReference type="NCBI Taxonomy" id="2828002"/>
    <lineage>
        <taxon>Viruses</taxon>
    </lineage>
</organism>
<evidence type="ECO:0000313" key="1">
    <source>
        <dbReference type="EMBL" id="DAE29778.1"/>
    </source>
</evidence>
<accession>A0A8S5RF81</accession>
<sequence length="98" mass="11092">MSEKTKDIKVEVIDKKIYALNLDPEDSRVLSATEDQYGAKGQPRVDHLPDDDISDYKYIDGEFVYDPLPKPPEPVPVEYVTYDELAKAIQEGVNSYGI</sequence>